<dbReference type="InterPro" id="IPR002919">
    <property type="entry name" value="TIL_dom"/>
</dbReference>
<evidence type="ECO:0000313" key="6">
    <source>
        <dbReference type="EMBL" id="TKR73367.1"/>
    </source>
</evidence>
<evidence type="ECO:0000256" key="1">
    <source>
        <dbReference type="ARBA" id="ARBA00022690"/>
    </source>
</evidence>
<name>A0A4U5MU96_STECR</name>
<evidence type="ECO:0000256" key="3">
    <source>
        <dbReference type="ARBA" id="ARBA00023157"/>
    </source>
</evidence>
<keyword evidence="2" id="KW-0722">Serine protease inhibitor</keyword>
<feature type="domain" description="TIL" evidence="5">
    <location>
        <begin position="105"/>
        <end position="156"/>
    </location>
</feature>
<evidence type="ECO:0000259" key="5">
    <source>
        <dbReference type="Pfam" id="PF01826"/>
    </source>
</evidence>
<keyword evidence="3" id="KW-1015">Disulfide bond</keyword>
<comment type="caution">
    <text evidence="6">The sequence shown here is derived from an EMBL/GenBank/DDBJ whole genome shotgun (WGS) entry which is preliminary data.</text>
</comment>
<dbReference type="Pfam" id="PF01826">
    <property type="entry name" value="TIL"/>
    <property type="match status" value="2"/>
</dbReference>
<dbReference type="PANTHER" id="PTHR23259">
    <property type="entry name" value="RIDDLE"/>
    <property type="match status" value="1"/>
</dbReference>
<evidence type="ECO:0000313" key="7">
    <source>
        <dbReference type="Proteomes" id="UP000298663"/>
    </source>
</evidence>
<dbReference type="SUPFAM" id="SSF57567">
    <property type="entry name" value="Serine protease inhibitors"/>
    <property type="match status" value="2"/>
</dbReference>
<organism evidence="6 7">
    <name type="scientific">Steinernema carpocapsae</name>
    <name type="common">Entomopathogenic nematode</name>
    <dbReference type="NCBI Taxonomy" id="34508"/>
    <lineage>
        <taxon>Eukaryota</taxon>
        <taxon>Metazoa</taxon>
        <taxon>Ecdysozoa</taxon>
        <taxon>Nematoda</taxon>
        <taxon>Chromadorea</taxon>
        <taxon>Rhabditida</taxon>
        <taxon>Tylenchina</taxon>
        <taxon>Panagrolaimomorpha</taxon>
        <taxon>Strongyloidoidea</taxon>
        <taxon>Steinernematidae</taxon>
        <taxon>Steinernema</taxon>
    </lineage>
</organism>
<proteinExistence type="predicted"/>
<dbReference type="AlphaFoldDB" id="A0A4U5MU96"/>
<dbReference type="InterPro" id="IPR051368">
    <property type="entry name" value="SerProtInhib-TIL_Domain"/>
</dbReference>
<keyword evidence="1" id="KW-0646">Protease inhibitor</keyword>
<feature type="signal peptide" evidence="4">
    <location>
        <begin position="1"/>
        <end position="17"/>
    </location>
</feature>
<dbReference type="InterPro" id="IPR036084">
    <property type="entry name" value="Ser_inhib-like_sf"/>
</dbReference>
<dbReference type="EMBL" id="AZBU02000006">
    <property type="protein sequence ID" value="TKR73367.1"/>
    <property type="molecule type" value="Genomic_DNA"/>
</dbReference>
<keyword evidence="4" id="KW-0732">Signal</keyword>
<protein>
    <recommendedName>
        <fullName evidence="5">TIL domain-containing protein</fullName>
    </recommendedName>
</protein>
<dbReference type="Proteomes" id="UP000298663">
    <property type="component" value="Unassembled WGS sequence"/>
</dbReference>
<accession>A0A4U5MU96</accession>
<gene>
    <name evidence="6" type="ORF">L596_020683</name>
</gene>
<feature type="chain" id="PRO_5020310121" description="TIL domain-containing protein" evidence="4">
    <location>
        <begin position="18"/>
        <end position="168"/>
    </location>
</feature>
<feature type="domain" description="TIL" evidence="5">
    <location>
        <begin position="44"/>
        <end position="96"/>
    </location>
</feature>
<keyword evidence="7" id="KW-1185">Reference proteome</keyword>
<evidence type="ECO:0000256" key="2">
    <source>
        <dbReference type="ARBA" id="ARBA00022900"/>
    </source>
</evidence>
<dbReference type="OrthoDB" id="5912264at2759"/>
<reference evidence="6 7" key="1">
    <citation type="journal article" date="2015" name="Genome Biol.">
        <title>Comparative genomics of Steinernema reveals deeply conserved gene regulatory networks.</title>
        <authorList>
            <person name="Dillman A.R."/>
            <person name="Macchietto M."/>
            <person name="Porter C.F."/>
            <person name="Rogers A."/>
            <person name="Williams B."/>
            <person name="Antoshechkin I."/>
            <person name="Lee M.M."/>
            <person name="Goodwin Z."/>
            <person name="Lu X."/>
            <person name="Lewis E.E."/>
            <person name="Goodrich-Blair H."/>
            <person name="Stock S.P."/>
            <person name="Adams B.J."/>
            <person name="Sternberg P.W."/>
            <person name="Mortazavi A."/>
        </authorList>
    </citation>
    <scope>NUCLEOTIDE SEQUENCE [LARGE SCALE GENOMIC DNA]</scope>
    <source>
        <strain evidence="6 7">ALL</strain>
    </source>
</reference>
<reference evidence="6 7" key="2">
    <citation type="journal article" date="2019" name="G3 (Bethesda)">
        <title>Hybrid Assembly of the Genome of the Entomopathogenic Nematode Steinernema carpocapsae Identifies the X-Chromosome.</title>
        <authorList>
            <person name="Serra L."/>
            <person name="Macchietto M."/>
            <person name="Macias-Munoz A."/>
            <person name="McGill C.J."/>
            <person name="Rodriguez I.M."/>
            <person name="Rodriguez B."/>
            <person name="Murad R."/>
            <person name="Mortazavi A."/>
        </authorList>
    </citation>
    <scope>NUCLEOTIDE SEQUENCE [LARGE SCALE GENOMIC DNA]</scope>
    <source>
        <strain evidence="6 7">ALL</strain>
    </source>
</reference>
<sequence>MDSKVFFLLYLASSSLAWFTQDESRPDLLYNTNVTVPAQKPPICGPRATYLECGTCEGTCEKPDVSACGKTCLKPGCYCVKPYVVHVGLCIHVDNCAKKDTPPKCAQNEEYTDCGYCEQKCSGLIGPCTDDCMRKGCYCPAPFVRHDRKCIKRNDCPKDLLMALLKRQ</sequence>
<dbReference type="PANTHER" id="PTHR23259:SF70">
    <property type="entry name" value="ACCESSORY GLAND PROTEIN ACP62F-RELATED"/>
    <property type="match status" value="1"/>
</dbReference>
<evidence type="ECO:0000256" key="4">
    <source>
        <dbReference type="SAM" id="SignalP"/>
    </source>
</evidence>
<dbReference type="GO" id="GO:0004867">
    <property type="term" value="F:serine-type endopeptidase inhibitor activity"/>
    <property type="evidence" value="ECO:0007669"/>
    <property type="project" value="UniProtKB-KW"/>
</dbReference>
<dbReference type="CDD" id="cd19941">
    <property type="entry name" value="TIL"/>
    <property type="match status" value="2"/>
</dbReference>
<dbReference type="Gene3D" id="2.10.25.10">
    <property type="entry name" value="Laminin"/>
    <property type="match status" value="2"/>
</dbReference>